<keyword evidence="1" id="KW-0812">Transmembrane</keyword>
<dbReference type="PANTHER" id="PTHR33374">
    <property type="entry name" value="ARABINOGALACTAN PROTEIN 20"/>
    <property type="match status" value="1"/>
</dbReference>
<evidence type="ECO:0000313" key="3">
    <source>
        <dbReference type="Proteomes" id="UP000233837"/>
    </source>
</evidence>
<dbReference type="AlphaFoldDB" id="A0A2I0WIH1"/>
<reference evidence="2 3" key="1">
    <citation type="journal article" date="2016" name="Sci. Rep.">
        <title>The Dendrobium catenatum Lindl. genome sequence provides insights into polysaccharide synthase, floral development and adaptive evolution.</title>
        <authorList>
            <person name="Zhang G.Q."/>
            <person name="Xu Q."/>
            <person name="Bian C."/>
            <person name="Tsai W.C."/>
            <person name="Yeh C.M."/>
            <person name="Liu K.W."/>
            <person name="Yoshida K."/>
            <person name="Zhang L.S."/>
            <person name="Chang S.B."/>
            <person name="Chen F."/>
            <person name="Shi Y."/>
            <person name="Su Y.Y."/>
            <person name="Zhang Y.Q."/>
            <person name="Chen L.J."/>
            <person name="Yin Y."/>
            <person name="Lin M."/>
            <person name="Huang H."/>
            <person name="Deng H."/>
            <person name="Wang Z.W."/>
            <person name="Zhu S.L."/>
            <person name="Zhao X."/>
            <person name="Deng C."/>
            <person name="Niu S.C."/>
            <person name="Huang J."/>
            <person name="Wang M."/>
            <person name="Liu G.H."/>
            <person name="Yang H.J."/>
            <person name="Xiao X.J."/>
            <person name="Hsiao Y.Y."/>
            <person name="Wu W.L."/>
            <person name="Chen Y.Y."/>
            <person name="Mitsuda N."/>
            <person name="Ohme-Takagi M."/>
            <person name="Luo Y.B."/>
            <person name="Van de Peer Y."/>
            <person name="Liu Z.J."/>
        </authorList>
    </citation>
    <scope>NUCLEOTIDE SEQUENCE [LARGE SCALE GENOMIC DNA]</scope>
    <source>
        <tissue evidence="2">The whole plant</tissue>
    </source>
</reference>
<gene>
    <name evidence="2" type="ORF">MA16_Dca023043</name>
</gene>
<evidence type="ECO:0000313" key="2">
    <source>
        <dbReference type="EMBL" id="PKU75457.1"/>
    </source>
</evidence>
<keyword evidence="1" id="KW-0472">Membrane</keyword>
<organism evidence="2 3">
    <name type="scientific">Dendrobium catenatum</name>
    <dbReference type="NCBI Taxonomy" id="906689"/>
    <lineage>
        <taxon>Eukaryota</taxon>
        <taxon>Viridiplantae</taxon>
        <taxon>Streptophyta</taxon>
        <taxon>Embryophyta</taxon>
        <taxon>Tracheophyta</taxon>
        <taxon>Spermatophyta</taxon>
        <taxon>Magnoliopsida</taxon>
        <taxon>Liliopsida</taxon>
        <taxon>Asparagales</taxon>
        <taxon>Orchidaceae</taxon>
        <taxon>Epidendroideae</taxon>
        <taxon>Malaxideae</taxon>
        <taxon>Dendrobiinae</taxon>
        <taxon>Dendrobium</taxon>
    </lineage>
</organism>
<feature type="transmembrane region" description="Helical" evidence="1">
    <location>
        <begin position="86"/>
        <end position="106"/>
    </location>
</feature>
<dbReference type="InterPro" id="IPR009424">
    <property type="entry name" value="AGP16/20/22/41"/>
</dbReference>
<dbReference type="EMBL" id="KZ502594">
    <property type="protein sequence ID" value="PKU75457.1"/>
    <property type="molecule type" value="Genomic_DNA"/>
</dbReference>
<proteinExistence type="predicted"/>
<accession>A0A2I0WIH1</accession>
<reference evidence="2 3" key="2">
    <citation type="journal article" date="2017" name="Nature">
        <title>The Apostasia genome and the evolution of orchids.</title>
        <authorList>
            <person name="Zhang G.Q."/>
            <person name="Liu K.W."/>
            <person name="Li Z."/>
            <person name="Lohaus R."/>
            <person name="Hsiao Y.Y."/>
            <person name="Niu S.C."/>
            <person name="Wang J.Y."/>
            <person name="Lin Y.C."/>
            <person name="Xu Q."/>
            <person name="Chen L.J."/>
            <person name="Yoshida K."/>
            <person name="Fujiwara S."/>
            <person name="Wang Z.W."/>
            <person name="Zhang Y.Q."/>
            <person name="Mitsuda N."/>
            <person name="Wang M."/>
            <person name="Liu G.H."/>
            <person name="Pecoraro L."/>
            <person name="Huang H.X."/>
            <person name="Xiao X.J."/>
            <person name="Lin M."/>
            <person name="Wu X.Y."/>
            <person name="Wu W.L."/>
            <person name="Chen Y.Y."/>
            <person name="Chang S.B."/>
            <person name="Sakamoto S."/>
            <person name="Ohme-Takagi M."/>
            <person name="Yagi M."/>
            <person name="Zeng S.J."/>
            <person name="Shen C.Y."/>
            <person name="Yeh C.M."/>
            <person name="Luo Y.B."/>
            <person name="Tsai W.C."/>
            <person name="Van de Peer Y."/>
            <person name="Liu Z.J."/>
        </authorList>
    </citation>
    <scope>NUCLEOTIDE SEQUENCE [LARGE SCALE GENOMIC DNA]</scope>
    <source>
        <tissue evidence="2">The whole plant</tissue>
    </source>
</reference>
<protein>
    <submittedName>
        <fullName evidence="2">Uncharacterized protein</fullName>
    </submittedName>
</protein>
<dbReference type="Proteomes" id="UP000233837">
    <property type="component" value="Unassembled WGS sequence"/>
</dbReference>
<keyword evidence="1" id="KW-1133">Transmembrane helix</keyword>
<keyword evidence="3" id="KW-1185">Reference proteome</keyword>
<evidence type="ECO:0000256" key="1">
    <source>
        <dbReference type="SAM" id="Phobius"/>
    </source>
</evidence>
<sequence length="107" mass="12323">MRSRLSTGFREDFTEKRLFRHRIQPDIKRISGRFRGLNGYKALESSARTAVAKFEQESRNGVEFLMDIAHGQKTTKTSSRWIDGKAIDQGIAYFILLVALVVTFVFH</sequence>
<name>A0A2I0WIH1_9ASPA</name>
<dbReference type="Pfam" id="PF06376">
    <property type="entry name" value="AGP"/>
    <property type="match status" value="1"/>
</dbReference>